<dbReference type="PANTHER" id="PTHR43685">
    <property type="entry name" value="GLYCOSYLTRANSFERASE"/>
    <property type="match status" value="1"/>
</dbReference>
<dbReference type="CDD" id="cd00761">
    <property type="entry name" value="Glyco_tranf_GTA_type"/>
    <property type="match status" value="1"/>
</dbReference>
<sequence length="305" mass="35228">MVNISLVICTYNRDRFLDETFASITKQSLDAARFEVLIIDNNSTDKTAYKAKLFIENNPRLDIKYFFETNKGLSFARNRGIQEAGYEIITYIDDDVILNTDFLQEIYDFFIKNPAARGAGGKVIPKFESGTAPVWNSKYVSGILGNNGIKYPDNVVKYSKELKYPIGCNMSYKRELLLEVNGFNNQLTFRSDDKDIFTRVSKVTDEIYYLPTVVLQHYIDNERLEFANFKKLYLKSGNEERKRINTEGGTIDLVKKFFELLLKLGAGFVIMILYTLKGSFVKGKYAFLAMWYTFTGFIKKEVFVR</sequence>
<keyword evidence="1" id="KW-0472">Membrane</keyword>
<dbReference type="EMBL" id="JAQGEF010000011">
    <property type="protein sequence ID" value="MDA3615242.1"/>
    <property type="molecule type" value="Genomic_DNA"/>
</dbReference>
<name>A0ABT4UK72_9BACT</name>
<keyword evidence="3" id="KW-0808">Transferase</keyword>
<evidence type="ECO:0000313" key="3">
    <source>
        <dbReference type="EMBL" id="MDA3615242.1"/>
    </source>
</evidence>
<dbReference type="EC" id="2.4.-.-" evidence="3"/>
<feature type="transmembrane region" description="Helical" evidence="1">
    <location>
        <begin position="257"/>
        <end position="276"/>
    </location>
</feature>
<keyword evidence="1" id="KW-1133">Transmembrane helix</keyword>
<protein>
    <submittedName>
        <fullName evidence="3">Glycosyltransferase</fullName>
        <ecNumber evidence="3">2.4.-.-</ecNumber>
    </submittedName>
</protein>
<feature type="domain" description="Glycosyltransferase 2-like" evidence="2">
    <location>
        <begin position="5"/>
        <end position="177"/>
    </location>
</feature>
<dbReference type="Proteomes" id="UP001210231">
    <property type="component" value="Unassembled WGS sequence"/>
</dbReference>
<accession>A0ABT4UK72</accession>
<dbReference type="RefSeq" id="WP_407031567.1">
    <property type="nucleotide sequence ID" value="NZ_JAQGEF010000011.1"/>
</dbReference>
<dbReference type="InterPro" id="IPR001173">
    <property type="entry name" value="Glyco_trans_2-like"/>
</dbReference>
<keyword evidence="1" id="KW-0812">Transmembrane</keyword>
<evidence type="ECO:0000259" key="2">
    <source>
        <dbReference type="Pfam" id="PF00535"/>
    </source>
</evidence>
<dbReference type="Pfam" id="PF00535">
    <property type="entry name" value="Glycos_transf_2"/>
    <property type="match status" value="1"/>
</dbReference>
<dbReference type="InterPro" id="IPR050834">
    <property type="entry name" value="Glycosyltransf_2"/>
</dbReference>
<reference evidence="3 4" key="1">
    <citation type="submission" date="2022-12" db="EMBL/GenBank/DDBJ databases">
        <title>Chitinophagaceae gen. sp. nov., a new member of the family Chitinophagaceae, isolated from soil in a chemical factory.</title>
        <authorList>
            <person name="Ke Z."/>
        </authorList>
    </citation>
    <scope>NUCLEOTIDE SEQUENCE [LARGE SCALE GENOMIC DNA]</scope>
    <source>
        <strain evidence="3 4">LY-5</strain>
    </source>
</reference>
<evidence type="ECO:0000256" key="1">
    <source>
        <dbReference type="SAM" id="Phobius"/>
    </source>
</evidence>
<keyword evidence="3" id="KW-0328">Glycosyltransferase</keyword>
<proteinExistence type="predicted"/>
<keyword evidence="4" id="KW-1185">Reference proteome</keyword>
<gene>
    <name evidence="3" type="ORF">O3P16_10525</name>
</gene>
<dbReference type="Gene3D" id="3.90.550.10">
    <property type="entry name" value="Spore Coat Polysaccharide Biosynthesis Protein SpsA, Chain A"/>
    <property type="match status" value="1"/>
</dbReference>
<organism evidence="3 4">
    <name type="scientific">Polluticaenibacter yanchengensis</name>
    <dbReference type="NCBI Taxonomy" id="3014562"/>
    <lineage>
        <taxon>Bacteria</taxon>
        <taxon>Pseudomonadati</taxon>
        <taxon>Bacteroidota</taxon>
        <taxon>Chitinophagia</taxon>
        <taxon>Chitinophagales</taxon>
        <taxon>Chitinophagaceae</taxon>
        <taxon>Polluticaenibacter</taxon>
    </lineage>
</organism>
<dbReference type="InterPro" id="IPR029044">
    <property type="entry name" value="Nucleotide-diphossugar_trans"/>
</dbReference>
<dbReference type="PANTHER" id="PTHR43685:SF3">
    <property type="entry name" value="SLR2126 PROTEIN"/>
    <property type="match status" value="1"/>
</dbReference>
<evidence type="ECO:0000313" key="4">
    <source>
        <dbReference type="Proteomes" id="UP001210231"/>
    </source>
</evidence>
<comment type="caution">
    <text evidence="3">The sequence shown here is derived from an EMBL/GenBank/DDBJ whole genome shotgun (WGS) entry which is preliminary data.</text>
</comment>
<dbReference type="SUPFAM" id="SSF53448">
    <property type="entry name" value="Nucleotide-diphospho-sugar transferases"/>
    <property type="match status" value="1"/>
</dbReference>
<dbReference type="GO" id="GO:0016757">
    <property type="term" value="F:glycosyltransferase activity"/>
    <property type="evidence" value="ECO:0007669"/>
    <property type="project" value="UniProtKB-KW"/>
</dbReference>